<name>A0A9W9CRT5_9PLEO</name>
<accession>A0A9W9CRT5</accession>
<keyword evidence="2 3" id="KW-0067">ATP-binding</keyword>
<evidence type="ECO:0000313" key="8">
    <source>
        <dbReference type="Proteomes" id="UP001140560"/>
    </source>
</evidence>
<dbReference type="PROSITE" id="PS50011">
    <property type="entry name" value="PROTEIN_KINASE_DOM"/>
    <property type="match status" value="1"/>
</dbReference>
<dbReference type="SUPFAM" id="SSF56112">
    <property type="entry name" value="Protein kinase-like (PK-like)"/>
    <property type="match status" value="1"/>
</dbReference>
<dbReference type="GO" id="GO:0005737">
    <property type="term" value="C:cytoplasm"/>
    <property type="evidence" value="ECO:0007669"/>
    <property type="project" value="TreeGrafter"/>
</dbReference>
<evidence type="ECO:0000259" key="6">
    <source>
        <dbReference type="PROSITE" id="PS50011"/>
    </source>
</evidence>
<dbReference type="CDD" id="cd00180">
    <property type="entry name" value="PKc"/>
    <property type="match status" value="1"/>
</dbReference>
<feature type="binding site" evidence="3">
    <location>
        <position position="79"/>
    </location>
    <ligand>
        <name>ATP</name>
        <dbReference type="ChEBI" id="CHEBI:30616"/>
    </ligand>
</feature>
<dbReference type="InterPro" id="IPR017441">
    <property type="entry name" value="Protein_kinase_ATP_BS"/>
</dbReference>
<keyword evidence="8" id="KW-1185">Reference proteome</keyword>
<reference evidence="7" key="1">
    <citation type="submission" date="2022-10" db="EMBL/GenBank/DDBJ databases">
        <title>Tapping the CABI collections for fungal endophytes: first genome assemblies for Collariella, Neodidymelliopsis, Ascochyta clinopodiicola, Didymella pomorum, Didymosphaeria variabile, Neocosmospora piperis and Neocucurbitaria cava.</title>
        <authorList>
            <person name="Hill R."/>
        </authorList>
    </citation>
    <scope>NUCLEOTIDE SEQUENCE</scope>
    <source>
        <strain evidence="7">IMI 356814</strain>
    </source>
</reference>
<dbReference type="PROSITE" id="PS00107">
    <property type="entry name" value="PROTEIN_KINASE_ATP"/>
    <property type="match status" value="1"/>
</dbReference>
<dbReference type="Pfam" id="PF00069">
    <property type="entry name" value="Pkinase"/>
    <property type="match status" value="1"/>
</dbReference>
<dbReference type="Gene3D" id="1.10.510.10">
    <property type="entry name" value="Transferase(Phosphotransferase) domain 1"/>
    <property type="match status" value="1"/>
</dbReference>
<keyword evidence="4" id="KW-0808">Transferase</keyword>
<dbReference type="Proteomes" id="UP001140560">
    <property type="component" value="Unassembled WGS sequence"/>
</dbReference>
<dbReference type="SMART" id="SM00220">
    <property type="entry name" value="S_TKc"/>
    <property type="match status" value="1"/>
</dbReference>
<gene>
    <name evidence="7" type="ORF">N0V83_000113</name>
</gene>
<dbReference type="InterPro" id="IPR000719">
    <property type="entry name" value="Prot_kinase_dom"/>
</dbReference>
<comment type="caution">
    <text evidence="7">The sequence shown here is derived from an EMBL/GenBank/DDBJ whole genome shotgun (WGS) entry which is preliminary data.</text>
</comment>
<comment type="similarity">
    <text evidence="4">Belongs to the protein kinase superfamily.</text>
</comment>
<evidence type="ECO:0000256" key="5">
    <source>
        <dbReference type="SAM" id="MobiDB-lite"/>
    </source>
</evidence>
<dbReference type="GO" id="GO:0005524">
    <property type="term" value="F:ATP binding"/>
    <property type="evidence" value="ECO:0007669"/>
    <property type="project" value="UniProtKB-UniRule"/>
</dbReference>
<protein>
    <recommendedName>
        <fullName evidence="6">Protein kinase domain-containing protein</fullName>
    </recommendedName>
</protein>
<dbReference type="PANTHER" id="PTHR44167:SF24">
    <property type="entry name" value="SERINE_THREONINE-PROTEIN KINASE CHK2"/>
    <property type="match status" value="1"/>
</dbReference>
<keyword evidence="4" id="KW-0723">Serine/threonine-protein kinase</keyword>
<dbReference type="GO" id="GO:0044773">
    <property type="term" value="P:mitotic DNA damage checkpoint signaling"/>
    <property type="evidence" value="ECO:0007669"/>
    <property type="project" value="TreeGrafter"/>
</dbReference>
<dbReference type="InterPro" id="IPR011009">
    <property type="entry name" value="Kinase-like_dom_sf"/>
</dbReference>
<organism evidence="7 8">
    <name type="scientific">Neocucurbitaria cava</name>
    <dbReference type="NCBI Taxonomy" id="798079"/>
    <lineage>
        <taxon>Eukaryota</taxon>
        <taxon>Fungi</taxon>
        <taxon>Dikarya</taxon>
        <taxon>Ascomycota</taxon>
        <taxon>Pezizomycotina</taxon>
        <taxon>Dothideomycetes</taxon>
        <taxon>Pleosporomycetidae</taxon>
        <taxon>Pleosporales</taxon>
        <taxon>Pleosporineae</taxon>
        <taxon>Cucurbitariaceae</taxon>
        <taxon>Neocucurbitaria</taxon>
    </lineage>
</organism>
<feature type="compositionally biased region" description="Basic and acidic residues" evidence="5">
    <location>
        <begin position="385"/>
        <end position="399"/>
    </location>
</feature>
<dbReference type="Gene3D" id="3.30.200.20">
    <property type="entry name" value="Phosphorylase Kinase, domain 1"/>
    <property type="match status" value="1"/>
</dbReference>
<evidence type="ECO:0000256" key="3">
    <source>
        <dbReference type="PROSITE-ProRule" id="PRU10141"/>
    </source>
</evidence>
<dbReference type="GO" id="GO:0004674">
    <property type="term" value="F:protein serine/threonine kinase activity"/>
    <property type="evidence" value="ECO:0007669"/>
    <property type="project" value="UniProtKB-KW"/>
</dbReference>
<dbReference type="AlphaFoldDB" id="A0A9W9CRT5"/>
<evidence type="ECO:0000313" key="7">
    <source>
        <dbReference type="EMBL" id="KAJ4377289.1"/>
    </source>
</evidence>
<keyword evidence="1 3" id="KW-0547">Nucleotide-binding</keyword>
<dbReference type="EMBL" id="JAPEUY010000001">
    <property type="protein sequence ID" value="KAJ4377289.1"/>
    <property type="molecule type" value="Genomic_DNA"/>
</dbReference>
<dbReference type="PANTHER" id="PTHR44167">
    <property type="entry name" value="OVARIAN-SPECIFIC SERINE/THREONINE-PROTEIN KINASE LOK-RELATED"/>
    <property type="match status" value="1"/>
</dbReference>
<evidence type="ECO:0000256" key="1">
    <source>
        <dbReference type="ARBA" id="ARBA00022741"/>
    </source>
</evidence>
<dbReference type="GO" id="GO:0005634">
    <property type="term" value="C:nucleus"/>
    <property type="evidence" value="ECO:0007669"/>
    <property type="project" value="TreeGrafter"/>
</dbReference>
<feature type="region of interest" description="Disordered" evidence="5">
    <location>
        <begin position="379"/>
        <end position="411"/>
    </location>
</feature>
<dbReference type="PROSITE" id="PS00108">
    <property type="entry name" value="PROTEIN_KINASE_ST"/>
    <property type="match status" value="1"/>
</dbReference>
<evidence type="ECO:0000256" key="2">
    <source>
        <dbReference type="ARBA" id="ARBA00022840"/>
    </source>
</evidence>
<dbReference type="InterPro" id="IPR008271">
    <property type="entry name" value="Ser/Thr_kinase_AS"/>
</dbReference>
<keyword evidence="4" id="KW-0418">Kinase</keyword>
<evidence type="ECO:0000256" key="4">
    <source>
        <dbReference type="RuleBase" id="RU000304"/>
    </source>
</evidence>
<sequence>MEIEKRNKFLRVQTCVLAGSNQVSKWTLGEHVHFASPEQVPLEPKAILGTGGSGQVEVVALRSQTRIAHPAFDKRLVRKLIKRKVFGPHQEGLAVFKNELEVLKRLQHRHLVEIIGSYTDPTFAALIMSPVADCDLAYFMKIAATDNQRLSSLRTFFGCLATALAYLHKMRIRHKDIKPPNILVHGTNVLITDFGLARDCNDTRSTTEGPTGRTPKYAAPEVVMYAPRNFSSDIWSLGCVYLEMLTVLEGDNLEQLKHFMSENGTQNIHYHANEDGVDLWILKFRNGPNSESIGGLLDWIQVMLTPDRDLRPSADTIAAEIANTQSSSGRIGEFCGICCREEDVYFTDVEMEGDSVFIPESLTNELDLEDVKVIQSLEDSTETASRFEMEDARPLEPSRDNGIGIAASGSGPRPAVLMHEVTRNTLRTSIMHESPL</sequence>
<feature type="domain" description="Protein kinase" evidence="6">
    <location>
        <begin position="42"/>
        <end position="323"/>
    </location>
</feature>
<proteinExistence type="inferred from homology"/>
<dbReference type="OrthoDB" id="4062651at2759"/>